<dbReference type="InterPro" id="IPR036526">
    <property type="entry name" value="C-N_Hydrolase_sf"/>
</dbReference>
<dbReference type="OrthoDB" id="9811121at2"/>
<accession>A0A3D9HDV3</accession>
<dbReference type="PROSITE" id="PS50263">
    <property type="entry name" value="CN_HYDROLASE"/>
    <property type="match status" value="1"/>
</dbReference>
<dbReference type="RefSeq" id="WP_115937812.1">
    <property type="nucleotide sequence ID" value="NZ_QRDW01000009.1"/>
</dbReference>
<dbReference type="EMBL" id="QRDW01000009">
    <property type="protein sequence ID" value="RED47653.1"/>
    <property type="molecule type" value="Genomic_DNA"/>
</dbReference>
<dbReference type="Proteomes" id="UP000256845">
    <property type="component" value="Unassembled WGS sequence"/>
</dbReference>
<evidence type="ECO:0000259" key="3">
    <source>
        <dbReference type="PROSITE" id="PS50263"/>
    </source>
</evidence>
<dbReference type="PROSITE" id="PS01227">
    <property type="entry name" value="UPF0012"/>
    <property type="match status" value="1"/>
</dbReference>
<dbReference type="InterPro" id="IPR001110">
    <property type="entry name" value="UPF0012_CS"/>
</dbReference>
<dbReference type="Gene3D" id="3.60.110.10">
    <property type="entry name" value="Carbon-nitrogen hydrolase"/>
    <property type="match status" value="1"/>
</dbReference>
<evidence type="ECO:0000256" key="1">
    <source>
        <dbReference type="ARBA" id="ARBA00010613"/>
    </source>
</evidence>
<organism evidence="4 5">
    <name type="scientific">Aestuariispira insulae</name>
    <dbReference type="NCBI Taxonomy" id="1461337"/>
    <lineage>
        <taxon>Bacteria</taxon>
        <taxon>Pseudomonadati</taxon>
        <taxon>Pseudomonadota</taxon>
        <taxon>Alphaproteobacteria</taxon>
        <taxon>Rhodospirillales</taxon>
        <taxon>Kiloniellaceae</taxon>
        <taxon>Aestuariispira</taxon>
    </lineage>
</organism>
<dbReference type="PANTHER" id="PTHR23088:SF27">
    <property type="entry name" value="DEAMINATED GLUTATHIONE AMIDASE"/>
    <property type="match status" value="1"/>
</dbReference>
<name>A0A3D9HDV3_9PROT</name>
<feature type="domain" description="CN hydrolase" evidence="3">
    <location>
        <begin position="6"/>
        <end position="254"/>
    </location>
</feature>
<dbReference type="PANTHER" id="PTHR23088">
    <property type="entry name" value="NITRILASE-RELATED"/>
    <property type="match status" value="1"/>
</dbReference>
<dbReference type="GO" id="GO:0016811">
    <property type="term" value="F:hydrolase activity, acting on carbon-nitrogen (but not peptide) bonds, in linear amides"/>
    <property type="evidence" value="ECO:0007669"/>
    <property type="project" value="InterPro"/>
</dbReference>
<protein>
    <recommendedName>
        <fullName evidence="3">CN hydrolase domain-containing protein</fullName>
    </recommendedName>
</protein>
<proteinExistence type="inferred from homology"/>
<keyword evidence="5" id="KW-1185">Reference proteome</keyword>
<dbReference type="Pfam" id="PF00795">
    <property type="entry name" value="CN_hydrolase"/>
    <property type="match status" value="1"/>
</dbReference>
<dbReference type="SUPFAM" id="SSF56317">
    <property type="entry name" value="Carbon-nitrogen hydrolase"/>
    <property type="match status" value="1"/>
</dbReference>
<reference evidence="4 5" key="1">
    <citation type="submission" date="2018-07" db="EMBL/GenBank/DDBJ databases">
        <title>Genomic Encyclopedia of Type Strains, Phase III (KMG-III): the genomes of soil and plant-associated and newly described type strains.</title>
        <authorList>
            <person name="Whitman W."/>
        </authorList>
    </citation>
    <scope>NUCLEOTIDE SEQUENCE [LARGE SCALE GENOMIC DNA]</scope>
    <source>
        <strain evidence="4 5">CECT 8488</strain>
    </source>
</reference>
<gene>
    <name evidence="4" type="ORF">DFP90_10917</name>
</gene>
<keyword evidence="2" id="KW-0378">Hydrolase</keyword>
<dbReference type="InterPro" id="IPR045254">
    <property type="entry name" value="Nit1/2_C-N_Hydrolase"/>
</dbReference>
<evidence type="ECO:0000313" key="4">
    <source>
        <dbReference type="EMBL" id="RED47653.1"/>
    </source>
</evidence>
<dbReference type="InterPro" id="IPR003010">
    <property type="entry name" value="C-N_Hydrolase"/>
</dbReference>
<dbReference type="AlphaFoldDB" id="A0A3D9HDV3"/>
<comment type="caution">
    <text evidence="4">The sequence shown here is derived from an EMBL/GenBank/DDBJ whole genome shotgun (WGS) entry which is preliminary data.</text>
</comment>
<dbReference type="CDD" id="cd07572">
    <property type="entry name" value="nit"/>
    <property type="match status" value="1"/>
</dbReference>
<comment type="similarity">
    <text evidence="1">Belongs to the carbon-nitrogen hydrolase superfamily. NIT1/NIT2 family.</text>
</comment>
<evidence type="ECO:0000256" key="2">
    <source>
        <dbReference type="ARBA" id="ARBA00022801"/>
    </source>
</evidence>
<sequence>MTNARLTIGLIQPTSTTSVERNAALSEPMIREAAAKGAQLISLPEVVNLVDIRKGRSMQEARTEADDPCLALYRALAKELGVWIHVGSLALRLEDEDRMANRAFMIDDKGEIRARYDKIHMFDVDLDGGESYRESKLFRPGEKAVLVDSPWGKIGLAICYDLRFPHLHRTLAENGARIILNPAAFTRKTGQAHWHTLLTARAIETTCFVAAAAQCGDHEDGRETYGHSLVVAPWGEVIADGGETPGIVITELDLGEVDKVRGMVPSLSNGRPFTLEEK</sequence>
<evidence type="ECO:0000313" key="5">
    <source>
        <dbReference type="Proteomes" id="UP000256845"/>
    </source>
</evidence>